<evidence type="ECO:0000313" key="3">
    <source>
        <dbReference type="Proteomes" id="UP001233535"/>
    </source>
</evidence>
<organism evidence="2 3">
    <name type="scientific">Lysobacter arvi</name>
    <dbReference type="NCBI Taxonomy" id="3038776"/>
    <lineage>
        <taxon>Bacteria</taxon>
        <taxon>Pseudomonadati</taxon>
        <taxon>Pseudomonadota</taxon>
        <taxon>Gammaproteobacteria</taxon>
        <taxon>Lysobacterales</taxon>
        <taxon>Lysobacteraceae</taxon>
        <taxon>Lysobacter</taxon>
    </lineage>
</organism>
<feature type="region of interest" description="Disordered" evidence="1">
    <location>
        <begin position="1"/>
        <end position="31"/>
    </location>
</feature>
<evidence type="ECO:0000313" key="2">
    <source>
        <dbReference type="EMBL" id="MDR0183882.1"/>
    </source>
</evidence>
<accession>A0ABU1CG06</accession>
<dbReference type="RefSeq" id="WP_309263026.1">
    <property type="nucleotide sequence ID" value="NZ_JARUHG010000004.1"/>
</dbReference>
<reference evidence="2 3" key="1">
    <citation type="submission" date="2023-04" db="EMBL/GenBank/DDBJ databases">
        <title>Lysobacter sp. strain UC isolated from soil sample.</title>
        <authorList>
            <person name="Choksket S."/>
            <person name="Harshvardhan F."/>
            <person name="Rana R."/>
            <person name="Patil P.B."/>
            <person name="Korpole S."/>
        </authorList>
    </citation>
    <scope>NUCLEOTIDE SEQUENCE [LARGE SCALE GENOMIC DNA]</scope>
    <source>
        <strain evidence="2 3">UC</strain>
    </source>
</reference>
<comment type="caution">
    <text evidence="2">The sequence shown here is derived from an EMBL/GenBank/DDBJ whole genome shotgun (WGS) entry which is preliminary data.</text>
</comment>
<dbReference type="EMBL" id="JARUHG010000004">
    <property type="protein sequence ID" value="MDR0183882.1"/>
    <property type="molecule type" value="Genomic_DNA"/>
</dbReference>
<proteinExistence type="predicted"/>
<protein>
    <submittedName>
        <fullName evidence="2">Uncharacterized protein</fullName>
    </submittedName>
</protein>
<dbReference type="Proteomes" id="UP001233535">
    <property type="component" value="Unassembled WGS sequence"/>
</dbReference>
<sequence length="65" mass="6624">MEVVDASRDGQAFGGVGGRRRQAEANPRCKPTQRVVCVDAAGSRLPADGADGSNDGPVRAAAESL</sequence>
<gene>
    <name evidence="2" type="ORF">P8609_13025</name>
</gene>
<name>A0ABU1CG06_9GAMM</name>
<feature type="region of interest" description="Disordered" evidence="1">
    <location>
        <begin position="43"/>
        <end position="65"/>
    </location>
</feature>
<keyword evidence="3" id="KW-1185">Reference proteome</keyword>
<evidence type="ECO:0000256" key="1">
    <source>
        <dbReference type="SAM" id="MobiDB-lite"/>
    </source>
</evidence>